<dbReference type="PROSITE" id="PS00131">
    <property type="entry name" value="CARBOXYPEPT_SER_SER"/>
    <property type="match status" value="1"/>
</dbReference>
<evidence type="ECO:0000256" key="1">
    <source>
        <dbReference type="ARBA" id="ARBA00009431"/>
    </source>
</evidence>
<dbReference type="SUPFAM" id="SSF53474">
    <property type="entry name" value="alpha/beta-Hydrolases"/>
    <property type="match status" value="1"/>
</dbReference>
<evidence type="ECO:0000313" key="4">
    <source>
        <dbReference type="Proteomes" id="UP000541444"/>
    </source>
</evidence>
<name>A0A7J7MUI5_9MAGN</name>
<comment type="similarity">
    <text evidence="1 2">Belongs to the peptidase S10 family.</text>
</comment>
<keyword evidence="2" id="KW-0645">Protease</keyword>
<dbReference type="Gene3D" id="3.40.50.1820">
    <property type="entry name" value="alpha/beta hydrolase"/>
    <property type="match status" value="2"/>
</dbReference>
<keyword evidence="4" id="KW-1185">Reference proteome</keyword>
<dbReference type="GO" id="GO:0006508">
    <property type="term" value="P:proteolysis"/>
    <property type="evidence" value="ECO:0007669"/>
    <property type="project" value="UniProtKB-KW"/>
</dbReference>
<reference evidence="3 4" key="1">
    <citation type="journal article" date="2020" name="IScience">
        <title>Genome Sequencing of the Endangered Kingdonia uniflora (Circaeasteraceae, Ranunculales) Reveals Potential Mechanisms of Evolutionary Specialization.</title>
        <authorList>
            <person name="Sun Y."/>
            <person name="Deng T."/>
            <person name="Zhang A."/>
            <person name="Moore M.J."/>
            <person name="Landis J.B."/>
            <person name="Lin N."/>
            <person name="Zhang H."/>
            <person name="Zhang X."/>
            <person name="Huang J."/>
            <person name="Zhang X."/>
            <person name="Sun H."/>
            <person name="Wang H."/>
        </authorList>
    </citation>
    <scope>NUCLEOTIDE SEQUENCE [LARGE SCALE GENOMIC DNA]</scope>
    <source>
        <strain evidence="3">TB1705</strain>
        <tissue evidence="3">Leaf</tissue>
    </source>
</reference>
<dbReference type="PANTHER" id="PTHR11802:SF454">
    <property type="entry name" value="SERINE CARBOXYPEPTIDASE-LIKE 50"/>
    <property type="match status" value="1"/>
</dbReference>
<proteinExistence type="inferred from homology"/>
<dbReference type="AlphaFoldDB" id="A0A7J7MUI5"/>
<dbReference type="PRINTS" id="PR00724">
    <property type="entry name" value="CRBOXYPTASEC"/>
</dbReference>
<organism evidence="3 4">
    <name type="scientific">Kingdonia uniflora</name>
    <dbReference type="NCBI Taxonomy" id="39325"/>
    <lineage>
        <taxon>Eukaryota</taxon>
        <taxon>Viridiplantae</taxon>
        <taxon>Streptophyta</taxon>
        <taxon>Embryophyta</taxon>
        <taxon>Tracheophyta</taxon>
        <taxon>Spermatophyta</taxon>
        <taxon>Magnoliopsida</taxon>
        <taxon>Ranunculales</taxon>
        <taxon>Circaeasteraceae</taxon>
        <taxon>Kingdonia</taxon>
    </lineage>
</organism>
<dbReference type="Proteomes" id="UP000541444">
    <property type="component" value="Unassembled WGS sequence"/>
</dbReference>
<dbReference type="PANTHER" id="PTHR11802">
    <property type="entry name" value="SERINE PROTEASE FAMILY S10 SERINE CARBOXYPEPTIDASE"/>
    <property type="match status" value="1"/>
</dbReference>
<dbReference type="EC" id="3.4.16.-" evidence="2"/>
<dbReference type="InterPro" id="IPR001563">
    <property type="entry name" value="Peptidase_S10"/>
</dbReference>
<dbReference type="OrthoDB" id="443318at2759"/>
<comment type="caution">
    <text evidence="3">The sequence shown here is derived from an EMBL/GenBank/DDBJ whole genome shotgun (WGS) entry which is preliminary data.</text>
</comment>
<dbReference type="Pfam" id="PF00450">
    <property type="entry name" value="Peptidase_S10"/>
    <property type="match status" value="2"/>
</dbReference>
<accession>A0A7J7MUI5</accession>
<dbReference type="GO" id="GO:0004185">
    <property type="term" value="F:serine-type carboxypeptidase activity"/>
    <property type="evidence" value="ECO:0007669"/>
    <property type="project" value="UniProtKB-UniRule"/>
</dbReference>
<keyword evidence="2" id="KW-0378">Hydrolase</keyword>
<sequence length="213" mass="23881">MNPGPWNNLFGVVFPDNPIGAGFGIASTTDEIPKDEKTVAKHFFVALTALIKLNPSFKSRPIYINGESYAGKYVPAIGYTCVAAYYSGLINTRQMLELENVQSETVNLIEKGKWSEATDVCRRVLHMLQNMTGLATLYDFRRKMPYGTKLVQKVLNIEEVQKVLSIQKSKLWKGCSGVVNSALRGDVMKSVKFMVEELVKHTRVLLYQGKNLI</sequence>
<evidence type="ECO:0000256" key="2">
    <source>
        <dbReference type="RuleBase" id="RU361156"/>
    </source>
</evidence>
<protein>
    <recommendedName>
        <fullName evidence="2">Carboxypeptidase</fullName>
        <ecNumber evidence="2">3.4.16.-</ecNumber>
    </recommendedName>
</protein>
<keyword evidence="2" id="KW-0121">Carboxypeptidase</keyword>
<evidence type="ECO:0000313" key="3">
    <source>
        <dbReference type="EMBL" id="KAF6158477.1"/>
    </source>
</evidence>
<dbReference type="InterPro" id="IPR029058">
    <property type="entry name" value="AB_hydrolase_fold"/>
</dbReference>
<dbReference type="InterPro" id="IPR018202">
    <property type="entry name" value="Ser_caboxypep_ser_AS"/>
</dbReference>
<dbReference type="EMBL" id="JACGCM010001221">
    <property type="protein sequence ID" value="KAF6158477.1"/>
    <property type="molecule type" value="Genomic_DNA"/>
</dbReference>
<gene>
    <name evidence="3" type="ORF">GIB67_022074</name>
</gene>